<dbReference type="NCBIfam" id="NF005141">
    <property type="entry name" value="PRK06590.1"/>
    <property type="match status" value="1"/>
</dbReference>
<evidence type="ECO:0000256" key="2">
    <source>
        <dbReference type="ARBA" id="ARBA00022692"/>
    </source>
</evidence>
<keyword evidence="4 5" id="KW-0472">Membrane</keyword>
<feature type="domain" description="NADH:quinone oxidoreductase/Mrp antiporter transmembrane" evidence="6">
    <location>
        <begin position="136"/>
        <end position="425"/>
    </location>
</feature>
<dbReference type="PRINTS" id="PR01434">
    <property type="entry name" value="NADHDHGNASE5"/>
</dbReference>
<keyword evidence="3 5" id="KW-1133">Transmembrane helix</keyword>
<dbReference type="GO" id="GO:0003954">
    <property type="term" value="F:NADH dehydrogenase activity"/>
    <property type="evidence" value="ECO:0007669"/>
    <property type="project" value="TreeGrafter"/>
</dbReference>
<organism evidence="8">
    <name type="scientific">hydrothermal vent metagenome</name>
    <dbReference type="NCBI Taxonomy" id="652676"/>
    <lineage>
        <taxon>unclassified sequences</taxon>
        <taxon>metagenomes</taxon>
        <taxon>ecological metagenomes</taxon>
    </lineage>
</organism>
<evidence type="ECO:0000259" key="7">
    <source>
        <dbReference type="Pfam" id="PF00662"/>
    </source>
</evidence>
<feature type="transmembrane region" description="Helical" evidence="5">
    <location>
        <begin position="391"/>
        <end position="410"/>
    </location>
</feature>
<dbReference type="GO" id="GO:0016020">
    <property type="term" value="C:membrane"/>
    <property type="evidence" value="ECO:0007669"/>
    <property type="project" value="UniProtKB-SubCell"/>
</dbReference>
<evidence type="ECO:0000259" key="6">
    <source>
        <dbReference type="Pfam" id="PF00361"/>
    </source>
</evidence>
<keyword evidence="8" id="KW-0830">Ubiquinone</keyword>
<sequence>MSMKALYLTIPLAPLFGAIMAGLFGKYIKRAGAHWVTILGVAVSFICSVIAFKHVVIDGSAVFNETIYQWMVSDGIKFQVGFLVDKLTAIMLIVVTFVSLMVHIYTVGYMKDDPGYQRFFSYIALFTFSMLMLVMANNFMQLFFGWEAVGLVSYLLIGFWYKKPTAIFANLKAFLVNRVGDFGFILGIAAILLYVNPSSLDYADVFKFAHDGGFKGQTIEIFPGFQWSVITVICILLFIGAMGKSAQVPLHVWLPDSMEGPTPISALIHAATMVTAGIFMVSRMSPLFELSDVALNFVMVIGGITALFMGFLGLIQTDIKKVVAYSTLSQLGYMTVALGVSAYSAAMFHLMTHAFFKALLFLGAGSVIIAMHHEQDMRKMGGLKKYLPITYITALIGSLALIGFPGFSGFYSKDAIIEATKHSELAASGFAYFCVVVGVFFTAVYSFRMFFMVFHGKERMDEHTRSHLHETPAVVTGPLILLAIPSVIIGAIVIQAMLFGDGSSSGVILDGAIHVAKNHIPEHGMFGEWHGVFGFTWHGMMQLPFLLAMAGVATAYYFTLHRPDMAELLKRKLSVVVTVLNNNYYFDKFNQLVFAGGCRKIGRLFWKVGDTRIIDGLAINGSAKTIGWFSGVVRHLQTGYLYHYAIAIILGLLGMLTWLVTR</sequence>
<feature type="transmembrane region" description="Helical" evidence="5">
    <location>
        <begin position="322"/>
        <end position="344"/>
    </location>
</feature>
<evidence type="ECO:0000313" key="8">
    <source>
        <dbReference type="EMBL" id="VAW82708.1"/>
    </source>
</evidence>
<feature type="transmembrane region" description="Helical" evidence="5">
    <location>
        <begin position="541"/>
        <end position="560"/>
    </location>
</feature>
<dbReference type="GO" id="GO:0008137">
    <property type="term" value="F:NADH dehydrogenase (ubiquinone) activity"/>
    <property type="evidence" value="ECO:0007669"/>
    <property type="project" value="InterPro"/>
</dbReference>
<dbReference type="InterPro" id="IPR003945">
    <property type="entry name" value="NU5C-like"/>
</dbReference>
<feature type="transmembrane region" description="Helical" evidence="5">
    <location>
        <begin position="430"/>
        <end position="454"/>
    </location>
</feature>
<dbReference type="GO" id="GO:0042773">
    <property type="term" value="P:ATP synthesis coupled electron transport"/>
    <property type="evidence" value="ECO:0007669"/>
    <property type="project" value="InterPro"/>
</dbReference>
<dbReference type="InterPro" id="IPR018393">
    <property type="entry name" value="NADHpl_OxRdtase_5_subgr"/>
</dbReference>
<dbReference type="PRINTS" id="PR01435">
    <property type="entry name" value="NPOXDRDTASE5"/>
</dbReference>
<feature type="transmembrane region" description="Helical" evidence="5">
    <location>
        <begin position="224"/>
        <end position="243"/>
    </location>
</feature>
<reference evidence="8" key="1">
    <citation type="submission" date="2018-06" db="EMBL/GenBank/DDBJ databases">
        <authorList>
            <person name="Zhirakovskaya E."/>
        </authorList>
    </citation>
    <scope>NUCLEOTIDE SEQUENCE</scope>
</reference>
<feature type="transmembrane region" description="Helical" evidence="5">
    <location>
        <begin position="350"/>
        <end position="370"/>
    </location>
</feature>
<dbReference type="EMBL" id="UOFL01000252">
    <property type="protein sequence ID" value="VAW82708.1"/>
    <property type="molecule type" value="Genomic_DNA"/>
</dbReference>
<name>A0A3B0YPE1_9ZZZZ</name>
<dbReference type="InterPro" id="IPR001516">
    <property type="entry name" value="Proton_antipo_N"/>
</dbReference>
<dbReference type="PANTHER" id="PTHR42829:SF2">
    <property type="entry name" value="NADH-UBIQUINONE OXIDOREDUCTASE CHAIN 5"/>
    <property type="match status" value="1"/>
</dbReference>
<comment type="subcellular location">
    <subcellularLocation>
        <location evidence="1">Membrane</location>
        <topology evidence="1">Multi-pass membrane protein</topology>
    </subcellularLocation>
</comment>
<feature type="transmembrane region" description="Helical" evidence="5">
    <location>
        <begin position="119"/>
        <end position="136"/>
    </location>
</feature>
<dbReference type="Gene3D" id="1.20.5.2700">
    <property type="match status" value="1"/>
</dbReference>
<protein>
    <submittedName>
        <fullName evidence="8">NADH-ubiquinone oxidoreductase chain L</fullName>
        <ecNumber evidence="8">1.6.5.3</ecNumber>
    </submittedName>
</protein>
<accession>A0A3B0YPE1</accession>
<feature type="transmembrane region" description="Helical" evidence="5">
    <location>
        <begin position="641"/>
        <end position="660"/>
    </location>
</feature>
<feature type="transmembrane region" description="Helical" evidence="5">
    <location>
        <begin position="475"/>
        <end position="499"/>
    </location>
</feature>
<feature type="transmembrane region" description="Helical" evidence="5">
    <location>
        <begin position="293"/>
        <end position="315"/>
    </location>
</feature>
<dbReference type="InterPro" id="IPR001750">
    <property type="entry name" value="ND/Mrp_TM"/>
</dbReference>
<feature type="transmembrane region" description="Helical" evidence="5">
    <location>
        <begin position="32"/>
        <end position="52"/>
    </location>
</feature>
<evidence type="ECO:0000256" key="4">
    <source>
        <dbReference type="ARBA" id="ARBA00023136"/>
    </source>
</evidence>
<dbReference type="EC" id="1.6.5.3" evidence="8"/>
<feature type="domain" description="NADH-Ubiquinone oxidoreductase (complex I) chain 5 N-terminal" evidence="7">
    <location>
        <begin position="70"/>
        <end position="120"/>
    </location>
</feature>
<feature type="transmembrane region" description="Helical" evidence="5">
    <location>
        <begin position="264"/>
        <end position="281"/>
    </location>
</feature>
<proteinExistence type="predicted"/>
<feature type="transmembrane region" description="Helical" evidence="5">
    <location>
        <begin position="6"/>
        <end position="25"/>
    </location>
</feature>
<dbReference type="AlphaFoldDB" id="A0A3B0YPE1"/>
<evidence type="ECO:0000256" key="5">
    <source>
        <dbReference type="SAM" id="Phobius"/>
    </source>
</evidence>
<dbReference type="GO" id="GO:0015990">
    <property type="term" value="P:electron transport coupled proton transport"/>
    <property type="evidence" value="ECO:0007669"/>
    <property type="project" value="TreeGrafter"/>
</dbReference>
<dbReference type="NCBIfam" id="TIGR01974">
    <property type="entry name" value="NDH_I_L"/>
    <property type="match status" value="1"/>
</dbReference>
<evidence type="ECO:0000256" key="3">
    <source>
        <dbReference type="ARBA" id="ARBA00022989"/>
    </source>
</evidence>
<keyword evidence="2 5" id="KW-0812">Transmembrane</keyword>
<keyword evidence="8" id="KW-0560">Oxidoreductase</keyword>
<dbReference type="Pfam" id="PF00361">
    <property type="entry name" value="Proton_antipo_M"/>
    <property type="match status" value="1"/>
</dbReference>
<dbReference type="PANTHER" id="PTHR42829">
    <property type="entry name" value="NADH-UBIQUINONE OXIDOREDUCTASE CHAIN 5"/>
    <property type="match status" value="1"/>
</dbReference>
<dbReference type="Pfam" id="PF00662">
    <property type="entry name" value="Proton_antipo_N"/>
    <property type="match status" value="1"/>
</dbReference>
<feature type="transmembrane region" description="Helical" evidence="5">
    <location>
        <begin position="142"/>
        <end position="161"/>
    </location>
</feature>
<feature type="transmembrane region" description="Helical" evidence="5">
    <location>
        <begin position="173"/>
        <end position="195"/>
    </location>
</feature>
<evidence type="ECO:0000256" key="1">
    <source>
        <dbReference type="ARBA" id="ARBA00004141"/>
    </source>
</evidence>
<gene>
    <name evidence="8" type="ORF">MNBD_GAMMA12-2145</name>
</gene>
<feature type="transmembrane region" description="Helical" evidence="5">
    <location>
        <begin position="87"/>
        <end position="107"/>
    </location>
</feature>